<dbReference type="EC" id="2.3.1.169" evidence="1"/>
<evidence type="ECO:0000313" key="3">
    <source>
        <dbReference type="EMBL" id="MFC1849799.1"/>
    </source>
</evidence>
<gene>
    <name evidence="3" type="ORF">ACFL27_06285</name>
</gene>
<comment type="caution">
    <text evidence="3">The sequence shown here is derived from an EMBL/GenBank/DDBJ whole genome shotgun (WGS) entry which is preliminary data.</text>
</comment>
<keyword evidence="4" id="KW-1185">Reference proteome</keyword>
<dbReference type="SUPFAM" id="SSF56821">
    <property type="entry name" value="Prismane protein-like"/>
    <property type="match status" value="1"/>
</dbReference>
<organism evidence="3 4">
    <name type="scientific">candidate division CSSED10-310 bacterium</name>
    <dbReference type="NCBI Taxonomy" id="2855610"/>
    <lineage>
        <taxon>Bacteria</taxon>
        <taxon>Bacteria division CSSED10-310</taxon>
    </lineage>
</organism>
<dbReference type="Pfam" id="PF03598">
    <property type="entry name" value="CdhC"/>
    <property type="match status" value="1"/>
</dbReference>
<dbReference type="InterPro" id="IPR038571">
    <property type="entry name" value="CO_DH/Ac-CoA_synth_bsu_3_sf"/>
</dbReference>
<reference evidence="3 4" key="1">
    <citation type="submission" date="2024-09" db="EMBL/GenBank/DDBJ databases">
        <title>Laminarin stimulates single cell rates of sulfate reduction while oxygen inhibits transcriptomic activity in coastal marine sediment.</title>
        <authorList>
            <person name="Lindsay M."/>
            <person name="Orcutt B."/>
            <person name="Emerson D."/>
            <person name="Stepanauskas R."/>
            <person name="D'Angelo T."/>
        </authorList>
    </citation>
    <scope>NUCLEOTIDE SEQUENCE [LARGE SCALE GENOMIC DNA]</scope>
    <source>
        <strain evidence="3">SAG AM-311-K15</strain>
    </source>
</reference>
<proteinExistence type="predicted"/>
<evidence type="ECO:0000313" key="4">
    <source>
        <dbReference type="Proteomes" id="UP001594351"/>
    </source>
</evidence>
<keyword evidence="2" id="KW-0808">Transferase</keyword>
<evidence type="ECO:0000256" key="1">
    <source>
        <dbReference type="ARBA" id="ARBA00012244"/>
    </source>
</evidence>
<dbReference type="Proteomes" id="UP001594351">
    <property type="component" value="Unassembled WGS sequence"/>
</dbReference>
<evidence type="ECO:0000256" key="2">
    <source>
        <dbReference type="ARBA" id="ARBA00022679"/>
    </source>
</evidence>
<dbReference type="EMBL" id="JBHPBY010000060">
    <property type="protein sequence ID" value="MFC1849799.1"/>
    <property type="molecule type" value="Genomic_DNA"/>
</dbReference>
<dbReference type="InterPro" id="IPR004461">
    <property type="entry name" value="CO_DH/Ac-CoA_synth_bsu"/>
</dbReference>
<dbReference type="InterPro" id="IPR011254">
    <property type="entry name" value="Prismane-like_sf"/>
</dbReference>
<accession>A0ABV6YUB3</accession>
<protein>
    <recommendedName>
        <fullName evidence="1">CO-methylating acetyl-CoA synthase</fullName>
        <ecNumber evidence="1">2.3.1.169</ecNumber>
    </recommendedName>
</protein>
<sequence length="267" mass="30126">MIIFDPLIDELKKALQVRKSGAEEHVFETISAGWKRQNRGCLVMARDTAIELGHPTTDSLFFPLVTSTPQKIEDGKITLIGKDIPALKKSPVSFADILLVETEAFGEDQTSERFFEIDMVRHRLNLEGYMLRATTQKMREWSRVSRQAIEKGFSFQVLGSEMINAYHRIGFVRAAEILFITENEDLIRQLTPLGRKVTDVTRALNTIFDKLEFDCDTCTLKDVCAEIEGLKALHVRTVSKKNQNLVHHSVSDGDASTILQKSGRSGK</sequence>
<dbReference type="Gene3D" id="3.30.1650.10">
    <property type="entry name" value="Bifunctional carbon monoxide dehydrogenase/acetyl-coa synthase(codh/acs), Chain M, domain 3"/>
    <property type="match status" value="1"/>
</dbReference>
<name>A0ABV6YUB3_UNCC1</name>